<gene>
    <name evidence="1" type="ordered locus">Saro_3000</name>
</gene>
<accession>Q2G3Y8</accession>
<reference evidence="2" key="1">
    <citation type="submission" date="2006-01" db="EMBL/GenBank/DDBJ databases">
        <title>Complete sequence of Novosphingobium aromaticivorans DSM 12444.</title>
        <authorList>
            <consortium name="US DOE Joint Genome Institute"/>
            <person name="Copeland A."/>
            <person name="Lucas S."/>
            <person name="Lapidus A."/>
            <person name="Barry K."/>
            <person name="Detter J.C."/>
            <person name="Glavina T."/>
            <person name="Hammon N."/>
            <person name="Israni S."/>
            <person name="Pitluck S."/>
            <person name="Chain P."/>
            <person name="Malfatti S."/>
            <person name="Shin M."/>
            <person name="Vergez L."/>
            <person name="Schmutz J."/>
            <person name="Larimer F."/>
            <person name="Land M."/>
            <person name="Kyrpides N."/>
            <person name="Ivanova N."/>
            <person name="Fredrickson J."/>
            <person name="Balkwill D."/>
            <person name="Romine M.F."/>
            <person name="Richardson P."/>
        </authorList>
    </citation>
    <scope>NUCLEOTIDE SEQUENCE [LARGE SCALE GENOMIC DNA]</scope>
    <source>
        <strain evidence="2">ATCC 700278 / DSM 12444 / CCUG 56034 / CIP 105152 / NBRC 16084 / F199</strain>
    </source>
</reference>
<organism evidence="1 2">
    <name type="scientific">Novosphingobium aromaticivorans (strain ATCC 700278 / DSM 12444 / CCUG 56034 / CIP 105152 / NBRC 16084 / F199)</name>
    <dbReference type="NCBI Taxonomy" id="279238"/>
    <lineage>
        <taxon>Bacteria</taxon>
        <taxon>Pseudomonadati</taxon>
        <taxon>Pseudomonadota</taxon>
        <taxon>Alphaproteobacteria</taxon>
        <taxon>Sphingomonadales</taxon>
        <taxon>Sphingomonadaceae</taxon>
        <taxon>Novosphingobium</taxon>
    </lineage>
</organism>
<dbReference type="RefSeq" id="WP_011446639.1">
    <property type="nucleotide sequence ID" value="NC_007794.1"/>
</dbReference>
<dbReference type="Proteomes" id="UP000009134">
    <property type="component" value="Chromosome"/>
</dbReference>
<evidence type="ECO:0000313" key="1">
    <source>
        <dbReference type="EMBL" id="ABD27435.1"/>
    </source>
</evidence>
<protein>
    <submittedName>
        <fullName evidence="1">Uncharacterized protein</fullName>
    </submittedName>
</protein>
<sequence>MRSFTPGATSNIVVGAASARVKLVEASSPQQVRICNDGTATVWLAFGDSTVTAAAASGVPITAGAIEVVTIPGTATHVAAIAAGATGTVYFTVGAGL</sequence>
<dbReference type="EMBL" id="CP000248">
    <property type="protein sequence ID" value="ABD27435.1"/>
    <property type="molecule type" value="Genomic_DNA"/>
</dbReference>
<dbReference type="STRING" id="279238.Saro_3000"/>
<keyword evidence="2" id="KW-1185">Reference proteome</keyword>
<dbReference type="HOGENOM" id="CLU_2343912_0_0_5"/>
<proteinExistence type="predicted"/>
<dbReference type="KEGG" id="nar:Saro_3000"/>
<evidence type="ECO:0000313" key="2">
    <source>
        <dbReference type="Proteomes" id="UP000009134"/>
    </source>
</evidence>
<name>Q2G3Y8_NOVAD</name>
<dbReference type="AlphaFoldDB" id="Q2G3Y8"/>